<keyword evidence="3" id="KW-1185">Reference proteome</keyword>
<dbReference type="Proteomes" id="UP000004295">
    <property type="component" value="Unassembled WGS sequence"/>
</dbReference>
<gene>
    <name evidence="2" type="ORF">POREN0001_0395</name>
</gene>
<keyword evidence="1" id="KW-0732">Signal</keyword>
<accession>C3JB03</accession>
<sequence length="313" mass="34631">MCMKRCGLFWIASLLMMLPFSGKGFAQSVGVFTKTPDASAALDVDVSALPANGKKGMLLPRVQLTGKNDQTTIPSPAVGLVVYNLQDRGTGDNQVEHDMFYFWDGEKWLDMTNIDIVIRELLPQVFFILQGDAQNVASKKNHPSLYYDEEVPLTYSEKSVDDEGNEIDHITLNTGNNVRLNDAEDTFEILNPGDYEISGIIGYNPNISNLLNASTNLEFIIQRRSSQTGGPWRNIARCVSAWGNNTVLNSRHMVISPMVVRFEKGDKIRAVVKRTMGHKPGDNRGGKDPDWIANINPAGGSNTSKVIKIQKLS</sequence>
<feature type="chain" id="PRO_5002928042" evidence="1">
    <location>
        <begin position="27"/>
        <end position="313"/>
    </location>
</feature>
<proteinExistence type="predicted"/>
<reference evidence="2 3" key="1">
    <citation type="submission" date="2009-04" db="EMBL/GenBank/DDBJ databases">
        <authorList>
            <person name="Sebastian Y."/>
            <person name="Madupu R."/>
            <person name="Durkin A.S."/>
            <person name="Torralba M."/>
            <person name="Methe B."/>
            <person name="Sutton G.G."/>
            <person name="Strausberg R.L."/>
            <person name="Nelson K.E."/>
        </authorList>
    </citation>
    <scope>NUCLEOTIDE SEQUENCE [LARGE SCALE GENOMIC DNA]</scope>
    <source>
        <strain evidence="3">ATCC 35406 / BCRC 14492 / JCM 8526 / NCTC 13058 / HG 370</strain>
    </source>
</reference>
<dbReference type="EMBL" id="ACNN01000020">
    <property type="protein sequence ID" value="EEN82663.1"/>
    <property type="molecule type" value="Genomic_DNA"/>
</dbReference>
<evidence type="ECO:0000313" key="2">
    <source>
        <dbReference type="EMBL" id="EEN82663.1"/>
    </source>
</evidence>
<name>C3JB03_POREA</name>
<dbReference type="eggNOG" id="COG5295">
    <property type="taxonomic scope" value="Bacteria"/>
</dbReference>
<dbReference type="AlphaFoldDB" id="C3JB03"/>
<feature type="signal peptide" evidence="1">
    <location>
        <begin position="1"/>
        <end position="26"/>
    </location>
</feature>
<dbReference type="STRING" id="553175.POREN0001_0395"/>
<comment type="caution">
    <text evidence="2">The sequence shown here is derived from an EMBL/GenBank/DDBJ whole genome shotgun (WGS) entry which is preliminary data.</text>
</comment>
<evidence type="ECO:0000256" key="1">
    <source>
        <dbReference type="SAM" id="SignalP"/>
    </source>
</evidence>
<evidence type="ECO:0000313" key="3">
    <source>
        <dbReference type="Proteomes" id="UP000004295"/>
    </source>
</evidence>
<protein>
    <submittedName>
        <fullName evidence="2">Uncharacterized protein</fullName>
    </submittedName>
</protein>
<organism evidence="2 3">
    <name type="scientific">Porphyromonas endodontalis (strain ATCC 35406 / DSM 24491 / JCM 8526 / CCUG 16442 / BCRC 14492 / NCTC 13058 / HG 370)</name>
    <name type="common">Bacteroides endodontalis</name>
    <dbReference type="NCBI Taxonomy" id="553175"/>
    <lineage>
        <taxon>Bacteria</taxon>
        <taxon>Pseudomonadati</taxon>
        <taxon>Bacteroidota</taxon>
        <taxon>Bacteroidia</taxon>
        <taxon>Bacteroidales</taxon>
        <taxon>Porphyromonadaceae</taxon>
        <taxon>Porphyromonas</taxon>
    </lineage>
</organism>